<proteinExistence type="inferred from homology"/>
<dbReference type="InterPro" id="IPR000515">
    <property type="entry name" value="MetI-like"/>
</dbReference>
<keyword evidence="10" id="KW-1185">Reference proteome</keyword>
<evidence type="ECO:0000256" key="5">
    <source>
        <dbReference type="ARBA" id="ARBA00022989"/>
    </source>
</evidence>
<keyword evidence="2 7" id="KW-0813">Transport</keyword>
<evidence type="ECO:0000256" key="2">
    <source>
        <dbReference type="ARBA" id="ARBA00022448"/>
    </source>
</evidence>
<dbReference type="EMBL" id="WHNY01000004">
    <property type="protein sequence ID" value="NOU62688.1"/>
    <property type="molecule type" value="Genomic_DNA"/>
</dbReference>
<dbReference type="CDD" id="cd06261">
    <property type="entry name" value="TM_PBP2"/>
    <property type="match status" value="1"/>
</dbReference>
<feature type="domain" description="ABC transmembrane type-1" evidence="8">
    <location>
        <begin position="71"/>
        <end position="277"/>
    </location>
</feature>
<dbReference type="PROSITE" id="PS50928">
    <property type="entry name" value="ABC_TM1"/>
    <property type="match status" value="1"/>
</dbReference>
<dbReference type="PANTHER" id="PTHR43744">
    <property type="entry name" value="ABC TRANSPORTER PERMEASE PROTEIN MG189-RELATED-RELATED"/>
    <property type="match status" value="1"/>
</dbReference>
<feature type="transmembrane region" description="Helical" evidence="7">
    <location>
        <begin position="70"/>
        <end position="94"/>
    </location>
</feature>
<organism evidence="9 10">
    <name type="scientific">Paenibacillus plantarum</name>
    <dbReference type="NCBI Taxonomy" id="2654975"/>
    <lineage>
        <taxon>Bacteria</taxon>
        <taxon>Bacillati</taxon>
        <taxon>Bacillota</taxon>
        <taxon>Bacilli</taxon>
        <taxon>Bacillales</taxon>
        <taxon>Paenibacillaceae</taxon>
        <taxon>Paenibacillus</taxon>
    </lineage>
</organism>
<keyword evidence="4 7" id="KW-0812">Transmembrane</keyword>
<gene>
    <name evidence="9" type="ORF">GC096_01340</name>
</gene>
<evidence type="ECO:0000256" key="6">
    <source>
        <dbReference type="ARBA" id="ARBA00023136"/>
    </source>
</evidence>
<dbReference type="InterPro" id="IPR035906">
    <property type="entry name" value="MetI-like_sf"/>
</dbReference>
<keyword evidence="5 7" id="KW-1133">Transmembrane helix</keyword>
<feature type="transmembrane region" description="Helical" evidence="7">
    <location>
        <begin position="182"/>
        <end position="204"/>
    </location>
</feature>
<feature type="transmembrane region" description="Helical" evidence="7">
    <location>
        <begin position="106"/>
        <end position="126"/>
    </location>
</feature>
<evidence type="ECO:0000313" key="10">
    <source>
        <dbReference type="Proteomes" id="UP000653578"/>
    </source>
</evidence>
<keyword evidence="3" id="KW-1003">Cell membrane</keyword>
<sequence>MLTNKGYQLFLNMIMLLFAICSVFPFLLLVSASFTDDMELIRSGYSLIPETISFSAYEYLWNDAATIMRAYGITILVTVVGTLIGLTFISLLAYPLSRKEMPFRKFLAFYVFFTMLFHGGLVPTYLVYTNLLDLKNTIWALIIPGLLVNAFYVILMRTFFATSIPPSIIESAYIDGAKESRIFISIVVPLSTPVLATVGLFQTIRYWNDWFNGLIYITESKYYSLQNLLNRILLDIQFMQNSDGQTMEAAANLPLESMRMAIAVIGVLPIIAAYPFFQKFFIKGITVGAVKG</sequence>
<accession>A0ABX1X2Q7</accession>
<comment type="caution">
    <text evidence="9">The sequence shown here is derived from an EMBL/GenBank/DDBJ whole genome shotgun (WGS) entry which is preliminary data.</text>
</comment>
<keyword evidence="6 7" id="KW-0472">Membrane</keyword>
<feature type="transmembrane region" description="Helical" evidence="7">
    <location>
        <begin position="257"/>
        <end position="277"/>
    </location>
</feature>
<comment type="subcellular location">
    <subcellularLocation>
        <location evidence="1 7">Cell membrane</location>
        <topology evidence="1 7">Multi-pass membrane protein</topology>
    </subcellularLocation>
</comment>
<comment type="similarity">
    <text evidence="7">Belongs to the binding-protein-dependent transport system permease family.</text>
</comment>
<dbReference type="Gene3D" id="1.10.3720.10">
    <property type="entry name" value="MetI-like"/>
    <property type="match status" value="1"/>
</dbReference>
<feature type="transmembrane region" description="Helical" evidence="7">
    <location>
        <begin position="138"/>
        <end position="161"/>
    </location>
</feature>
<evidence type="ECO:0000256" key="7">
    <source>
        <dbReference type="RuleBase" id="RU363032"/>
    </source>
</evidence>
<evidence type="ECO:0000256" key="3">
    <source>
        <dbReference type="ARBA" id="ARBA00022475"/>
    </source>
</evidence>
<dbReference type="SUPFAM" id="SSF161098">
    <property type="entry name" value="MetI-like"/>
    <property type="match status" value="1"/>
</dbReference>
<name>A0ABX1X2Q7_9BACL</name>
<dbReference type="RefSeq" id="WP_171628494.1">
    <property type="nucleotide sequence ID" value="NZ_WHNY01000004.1"/>
</dbReference>
<reference evidence="9 10" key="1">
    <citation type="submission" date="2019-10" db="EMBL/GenBank/DDBJ databases">
        <title>Description of Paenibacillus humi sp. nov.</title>
        <authorList>
            <person name="Carlier A."/>
            <person name="Qi S."/>
        </authorList>
    </citation>
    <scope>NUCLEOTIDE SEQUENCE [LARGE SCALE GENOMIC DNA]</scope>
    <source>
        <strain evidence="9 10">LMG 31461</strain>
    </source>
</reference>
<evidence type="ECO:0000259" key="8">
    <source>
        <dbReference type="PROSITE" id="PS50928"/>
    </source>
</evidence>
<dbReference type="Pfam" id="PF00528">
    <property type="entry name" value="BPD_transp_1"/>
    <property type="match status" value="1"/>
</dbReference>
<protein>
    <submittedName>
        <fullName evidence="9">ABC transporter permease subunit</fullName>
    </submittedName>
</protein>
<evidence type="ECO:0000256" key="4">
    <source>
        <dbReference type="ARBA" id="ARBA00022692"/>
    </source>
</evidence>
<evidence type="ECO:0000313" key="9">
    <source>
        <dbReference type="EMBL" id="NOU62688.1"/>
    </source>
</evidence>
<evidence type="ECO:0000256" key="1">
    <source>
        <dbReference type="ARBA" id="ARBA00004651"/>
    </source>
</evidence>
<dbReference type="PANTHER" id="PTHR43744:SF9">
    <property type="entry name" value="POLYGALACTURONAN_RHAMNOGALACTURONAN TRANSPORT SYSTEM PERMEASE PROTEIN YTCP"/>
    <property type="match status" value="1"/>
</dbReference>
<dbReference type="Proteomes" id="UP000653578">
    <property type="component" value="Unassembled WGS sequence"/>
</dbReference>
<feature type="transmembrane region" description="Helical" evidence="7">
    <location>
        <begin position="9"/>
        <end position="30"/>
    </location>
</feature>